<gene>
    <name evidence="2" type="ordered locus">Plav_2675</name>
</gene>
<dbReference type="EMBL" id="CP000774">
    <property type="protein sequence ID" value="ABS64283.1"/>
    <property type="molecule type" value="Genomic_DNA"/>
</dbReference>
<dbReference type="RefSeq" id="WP_012111598.1">
    <property type="nucleotide sequence ID" value="NC_009719.1"/>
</dbReference>
<feature type="transmembrane region" description="Helical" evidence="1">
    <location>
        <begin position="31"/>
        <end position="47"/>
    </location>
</feature>
<protein>
    <submittedName>
        <fullName evidence="2">Uncharacterized protein</fullName>
    </submittedName>
</protein>
<evidence type="ECO:0000313" key="3">
    <source>
        <dbReference type="Proteomes" id="UP000006377"/>
    </source>
</evidence>
<organism evidence="2 3">
    <name type="scientific">Parvibaculum lavamentivorans (strain DS-1 / DSM 13023 / NCIMB 13966)</name>
    <dbReference type="NCBI Taxonomy" id="402881"/>
    <lineage>
        <taxon>Bacteria</taxon>
        <taxon>Pseudomonadati</taxon>
        <taxon>Pseudomonadota</taxon>
        <taxon>Alphaproteobacteria</taxon>
        <taxon>Hyphomicrobiales</taxon>
        <taxon>Parvibaculaceae</taxon>
        <taxon>Parvibaculum</taxon>
    </lineage>
</organism>
<reference evidence="2 3" key="1">
    <citation type="journal article" date="2011" name="Stand. Genomic Sci.">
        <title>Complete genome sequence of Parvibaculum lavamentivorans type strain (DS-1(T)).</title>
        <authorList>
            <person name="Schleheck D."/>
            <person name="Weiss M."/>
            <person name="Pitluck S."/>
            <person name="Bruce D."/>
            <person name="Land M.L."/>
            <person name="Han S."/>
            <person name="Saunders E."/>
            <person name="Tapia R."/>
            <person name="Detter C."/>
            <person name="Brettin T."/>
            <person name="Han J."/>
            <person name="Woyke T."/>
            <person name="Goodwin L."/>
            <person name="Pennacchio L."/>
            <person name="Nolan M."/>
            <person name="Cook A.M."/>
            <person name="Kjelleberg S."/>
            <person name="Thomas T."/>
        </authorList>
    </citation>
    <scope>NUCLEOTIDE SEQUENCE [LARGE SCALE GENOMIC DNA]</scope>
    <source>
        <strain evidence="3">DS-1 / DSM 13023 / NCIMB 13966</strain>
    </source>
</reference>
<sequence length="95" mass="9975">MRTFKIILAVLLAAFCIGVTGMIYLQSGGAAIAVGLLLGLVVVSFLFDNRRTLFRGDAGRKEVVDGKAGLAVAQAAALTRFSEGEVRGTPNYKGN</sequence>
<accession>A7HWK0</accession>
<dbReference type="AlphaFoldDB" id="A7HWK0"/>
<keyword evidence="1" id="KW-0472">Membrane</keyword>
<proteinExistence type="predicted"/>
<dbReference type="HOGENOM" id="CLU_2370282_0_0_5"/>
<evidence type="ECO:0000256" key="1">
    <source>
        <dbReference type="SAM" id="Phobius"/>
    </source>
</evidence>
<keyword evidence="3" id="KW-1185">Reference proteome</keyword>
<dbReference type="KEGG" id="pla:Plav_2675"/>
<keyword evidence="1" id="KW-1133">Transmembrane helix</keyword>
<name>A7HWK0_PARL1</name>
<dbReference type="Proteomes" id="UP000006377">
    <property type="component" value="Chromosome"/>
</dbReference>
<keyword evidence="1" id="KW-0812">Transmembrane</keyword>
<evidence type="ECO:0000313" key="2">
    <source>
        <dbReference type="EMBL" id="ABS64283.1"/>
    </source>
</evidence>